<evidence type="ECO:0000313" key="2">
    <source>
        <dbReference type="Proteomes" id="UP001217089"/>
    </source>
</evidence>
<protein>
    <submittedName>
        <fullName evidence="1">Uncharacterized protein</fullName>
    </submittedName>
</protein>
<name>A0ABQ9EIB7_TEGGR</name>
<dbReference type="Proteomes" id="UP001217089">
    <property type="component" value="Unassembled WGS sequence"/>
</dbReference>
<keyword evidence="2" id="KW-1185">Reference proteome</keyword>
<organism evidence="1 2">
    <name type="scientific">Tegillarca granosa</name>
    <name type="common">Malaysian cockle</name>
    <name type="synonym">Anadara granosa</name>
    <dbReference type="NCBI Taxonomy" id="220873"/>
    <lineage>
        <taxon>Eukaryota</taxon>
        <taxon>Metazoa</taxon>
        <taxon>Spiralia</taxon>
        <taxon>Lophotrochozoa</taxon>
        <taxon>Mollusca</taxon>
        <taxon>Bivalvia</taxon>
        <taxon>Autobranchia</taxon>
        <taxon>Pteriomorphia</taxon>
        <taxon>Arcoida</taxon>
        <taxon>Arcoidea</taxon>
        <taxon>Arcidae</taxon>
        <taxon>Tegillarca</taxon>
    </lineage>
</organism>
<comment type="caution">
    <text evidence="1">The sequence shown here is derived from an EMBL/GenBank/DDBJ whole genome shotgun (WGS) entry which is preliminary data.</text>
</comment>
<accession>A0ABQ9EIB7</accession>
<reference evidence="1 2" key="1">
    <citation type="submission" date="2022-12" db="EMBL/GenBank/DDBJ databases">
        <title>Chromosome-level genome of Tegillarca granosa.</title>
        <authorList>
            <person name="Kim J."/>
        </authorList>
    </citation>
    <scope>NUCLEOTIDE SEQUENCE [LARGE SCALE GENOMIC DNA]</scope>
    <source>
        <strain evidence="1">Teg-2019</strain>
        <tissue evidence="1">Adductor muscle</tissue>
    </source>
</reference>
<dbReference type="EMBL" id="JARBDR010000917">
    <property type="protein sequence ID" value="KAJ8303250.1"/>
    <property type="molecule type" value="Genomic_DNA"/>
</dbReference>
<sequence length="165" mass="19015">MKIFGNSKHRFISVAILRCESPVVKTLRTILDRSMMRNIFLKCFNTYKEETESTISDSYALNHMRFSPRLFEIKLSQKTESVAYFDDCDMFVIVEGEALLSLNFHTGLDVNPGIRSLRSLTTFINMITLAENEHSIKDALVYKMKHTDQLSKDLIQSGIKESMFS</sequence>
<proteinExistence type="predicted"/>
<gene>
    <name evidence="1" type="ORF">KUTeg_019646</name>
</gene>
<evidence type="ECO:0000313" key="1">
    <source>
        <dbReference type="EMBL" id="KAJ8303250.1"/>
    </source>
</evidence>